<dbReference type="Gene3D" id="3.90.480.10">
    <property type="entry name" value="Sulfite Reductase Hemoprotein,Domain 2"/>
    <property type="match status" value="2"/>
</dbReference>
<evidence type="ECO:0000256" key="4">
    <source>
        <dbReference type="ARBA" id="ARBA00023002"/>
    </source>
</evidence>
<evidence type="ECO:0000256" key="5">
    <source>
        <dbReference type="ARBA" id="ARBA00023004"/>
    </source>
</evidence>
<dbReference type="Pfam" id="PF03460">
    <property type="entry name" value="NIR_SIR_ferr"/>
    <property type="match status" value="2"/>
</dbReference>
<dbReference type="NCBIfam" id="TIGR02435">
    <property type="entry name" value="CobG"/>
    <property type="match status" value="1"/>
</dbReference>
<evidence type="ECO:0000259" key="8">
    <source>
        <dbReference type="Pfam" id="PF03460"/>
    </source>
</evidence>
<reference evidence="9 10" key="1">
    <citation type="submission" date="2018-05" db="EMBL/GenBank/DDBJ databases">
        <title>Genomic Encyclopedia of Type Strains, Phase IV (KMG-V): Genome sequencing to study the core and pangenomes of soil and plant-associated prokaryotes.</title>
        <authorList>
            <person name="Whitman W."/>
        </authorList>
    </citation>
    <scope>NUCLEOTIDE SEQUENCE [LARGE SCALE GENOMIC DNA]</scope>
    <source>
        <strain evidence="9 10">SCZa-39</strain>
    </source>
</reference>
<comment type="caution">
    <text evidence="9">The sequence shown here is derived from an EMBL/GenBank/DDBJ whole genome shotgun (WGS) entry which is preliminary data.</text>
</comment>
<evidence type="ECO:0000256" key="6">
    <source>
        <dbReference type="ARBA" id="ARBA00023014"/>
    </source>
</evidence>
<protein>
    <submittedName>
        <fullName evidence="9">Precorrin-3B synthase</fullName>
    </submittedName>
</protein>
<dbReference type="PANTHER" id="PTHR32439">
    <property type="entry name" value="FERREDOXIN--NITRITE REDUCTASE, CHLOROPLASTIC"/>
    <property type="match status" value="1"/>
</dbReference>
<evidence type="ECO:0000256" key="2">
    <source>
        <dbReference type="ARBA" id="ARBA00022617"/>
    </source>
</evidence>
<evidence type="ECO:0000256" key="3">
    <source>
        <dbReference type="ARBA" id="ARBA00022723"/>
    </source>
</evidence>
<evidence type="ECO:0000259" key="7">
    <source>
        <dbReference type="Pfam" id="PF01077"/>
    </source>
</evidence>
<keyword evidence="1" id="KW-0004">4Fe-4S</keyword>
<name>A0ABX5KUF1_9BURK</name>
<dbReference type="RefSeq" id="WP_116610851.1">
    <property type="nucleotide sequence ID" value="NZ_QEOB01000005.1"/>
</dbReference>
<dbReference type="InterPro" id="IPR012798">
    <property type="entry name" value="Cbl_synth_CobG-like"/>
</dbReference>
<dbReference type="InterPro" id="IPR051329">
    <property type="entry name" value="NIR_SIR_4Fe-4S"/>
</dbReference>
<dbReference type="Pfam" id="PF01077">
    <property type="entry name" value="NIR_SIR"/>
    <property type="match status" value="1"/>
</dbReference>
<dbReference type="InterPro" id="IPR005117">
    <property type="entry name" value="NiRdtase/SiRdtase_haem-b_fer"/>
</dbReference>
<sequence>MLAALRPSACPGLVRVVAARDGGLCRIRLAGGVLHAAQARALADAALAHASGVLELTNRANMQIRGVRAGEEAALSAALIGAGLGPAGVDATSAIERACAADELRNVMLSPLAGLDPAACDTTTLAAALIDMMQREARFAALSPKFALLIDGGERMAMREHPHDIWLAAQRHGATLRFAAGLAGCPTEAPIGVLAADDVCGSIRALLHAFLDLAGADITRMRGVLVAHGLEALLHRAQQHGKFSLMRDDAALRTWRRDASDADLRLGAHALHADGSGYVGAQPALGRLDAATLHALAALAEAAGDATLRITPWQSLLLPNVAARAMPAVLEHLRVLGLIGTRAAPLARLIACTGSTGCAKSRADTKADAQRLAALLPADAEAHLSGCERSCAAAHRAPFTLLAQAPEHYDLYRRDDAAPGFGQLVAPNLTIEAAAQAIARRPRSTPDV</sequence>
<keyword evidence="5" id="KW-0408">Iron</keyword>
<gene>
    <name evidence="9" type="ORF">C7402_105113</name>
</gene>
<dbReference type="InterPro" id="IPR006067">
    <property type="entry name" value="NO2/SO3_Rdtase_4Fe4S_dom"/>
</dbReference>
<feature type="domain" description="Nitrite/Sulfite reductase ferredoxin-like" evidence="8">
    <location>
        <begin position="273"/>
        <end position="334"/>
    </location>
</feature>
<evidence type="ECO:0000313" key="9">
    <source>
        <dbReference type="EMBL" id="PVX84274.1"/>
    </source>
</evidence>
<dbReference type="InterPro" id="IPR045854">
    <property type="entry name" value="NO2/SO3_Rdtase_4Fe4S_sf"/>
</dbReference>
<evidence type="ECO:0000256" key="1">
    <source>
        <dbReference type="ARBA" id="ARBA00022485"/>
    </source>
</evidence>
<organism evidence="9 10">
    <name type="scientific">Paraburkholderia unamae</name>
    <dbReference type="NCBI Taxonomy" id="219649"/>
    <lineage>
        <taxon>Bacteria</taxon>
        <taxon>Pseudomonadati</taxon>
        <taxon>Pseudomonadota</taxon>
        <taxon>Betaproteobacteria</taxon>
        <taxon>Burkholderiales</taxon>
        <taxon>Burkholderiaceae</taxon>
        <taxon>Paraburkholderia</taxon>
    </lineage>
</organism>
<accession>A0ABX5KUF1</accession>
<keyword evidence="3" id="KW-0479">Metal-binding</keyword>
<evidence type="ECO:0000313" key="10">
    <source>
        <dbReference type="Proteomes" id="UP000245712"/>
    </source>
</evidence>
<dbReference type="PANTHER" id="PTHR32439:SF9">
    <property type="entry name" value="BLR3264 PROTEIN"/>
    <property type="match status" value="1"/>
</dbReference>
<dbReference type="EMBL" id="QEOB01000005">
    <property type="protein sequence ID" value="PVX84274.1"/>
    <property type="molecule type" value="Genomic_DNA"/>
</dbReference>
<dbReference type="InterPro" id="IPR036136">
    <property type="entry name" value="Nit/Sulf_reduc_fer-like_dom_sf"/>
</dbReference>
<keyword evidence="6" id="KW-0411">Iron-sulfur</keyword>
<proteinExistence type="predicted"/>
<dbReference type="Gene3D" id="3.30.413.10">
    <property type="entry name" value="Sulfite Reductase Hemoprotein, domain 1"/>
    <property type="match status" value="2"/>
</dbReference>
<keyword evidence="4" id="KW-0560">Oxidoreductase</keyword>
<feature type="domain" description="Nitrite/Sulfite reductase ferredoxin-like" evidence="8">
    <location>
        <begin position="20"/>
        <end position="79"/>
    </location>
</feature>
<keyword evidence="2" id="KW-0349">Heme</keyword>
<dbReference type="SUPFAM" id="SSF56014">
    <property type="entry name" value="Nitrite and sulphite reductase 4Fe-4S domain-like"/>
    <property type="match status" value="2"/>
</dbReference>
<dbReference type="SUPFAM" id="SSF55124">
    <property type="entry name" value="Nitrite/Sulfite reductase N-terminal domain-like"/>
    <property type="match status" value="2"/>
</dbReference>
<keyword evidence="10" id="KW-1185">Reference proteome</keyword>
<feature type="domain" description="Nitrite/sulphite reductase 4Fe-4S" evidence="7">
    <location>
        <begin position="101"/>
        <end position="234"/>
    </location>
</feature>
<dbReference type="Proteomes" id="UP000245712">
    <property type="component" value="Unassembled WGS sequence"/>
</dbReference>